<evidence type="ECO:0000256" key="4">
    <source>
        <dbReference type="ARBA" id="ARBA00022989"/>
    </source>
</evidence>
<comment type="subcellular location">
    <subcellularLocation>
        <location evidence="1">Cell membrane</location>
        <topology evidence="1">Multi-pass membrane protein</topology>
    </subcellularLocation>
</comment>
<evidence type="ECO:0000256" key="5">
    <source>
        <dbReference type="ARBA" id="ARBA00023136"/>
    </source>
</evidence>
<dbReference type="Proteomes" id="UP000637267">
    <property type="component" value="Unassembled WGS sequence"/>
</dbReference>
<reference evidence="9" key="1">
    <citation type="journal article" date="2019" name="Int. J. Syst. Evol. Microbiol.">
        <title>The Global Catalogue of Microorganisms (GCM) 10K type strain sequencing project: providing services to taxonomists for standard genome sequencing and annotation.</title>
        <authorList>
            <consortium name="The Broad Institute Genomics Platform"/>
            <consortium name="The Broad Institute Genome Sequencing Center for Infectious Disease"/>
            <person name="Wu L."/>
            <person name="Ma J."/>
        </authorList>
    </citation>
    <scope>NUCLEOTIDE SEQUENCE [LARGE SCALE GENOMIC DNA]</scope>
    <source>
        <strain evidence="9">CGMCC 1.8859</strain>
    </source>
</reference>
<evidence type="ECO:0000256" key="2">
    <source>
        <dbReference type="ARBA" id="ARBA00022475"/>
    </source>
</evidence>
<dbReference type="Pfam" id="PF06271">
    <property type="entry name" value="RDD"/>
    <property type="match status" value="1"/>
</dbReference>
<name>A0ABQ2PAA9_9NEIS</name>
<protein>
    <submittedName>
        <fullName evidence="8">RDD family protein</fullName>
    </submittedName>
</protein>
<feature type="transmembrane region" description="Helical" evidence="6">
    <location>
        <begin position="61"/>
        <end position="79"/>
    </location>
</feature>
<feature type="transmembrane region" description="Helical" evidence="6">
    <location>
        <begin position="21"/>
        <end position="41"/>
    </location>
</feature>
<organism evidence="8 9">
    <name type="scientific">Silvimonas iriomotensis</name>
    <dbReference type="NCBI Taxonomy" id="449662"/>
    <lineage>
        <taxon>Bacteria</taxon>
        <taxon>Pseudomonadati</taxon>
        <taxon>Pseudomonadota</taxon>
        <taxon>Betaproteobacteria</taxon>
        <taxon>Neisseriales</taxon>
        <taxon>Chitinibacteraceae</taxon>
        <taxon>Silvimonas</taxon>
    </lineage>
</organism>
<dbReference type="PANTHER" id="PTHR36115">
    <property type="entry name" value="PROLINE-RICH ANTIGEN HOMOLOG-RELATED"/>
    <property type="match status" value="1"/>
</dbReference>
<dbReference type="PANTHER" id="PTHR36115:SF10">
    <property type="entry name" value="RDD DOMAIN-CONTAINING PROTEIN"/>
    <property type="match status" value="1"/>
</dbReference>
<sequence length="183" mass="21380">MAGLAGRAGWWRRLFAWCYELLLLIPVLLLAGALFQGLFQLLTRLPVDQISHLPWARNLSFVWLLITMFGYFAWCWKRGGQTLAMKTWRIRLESVTGECLCWRAVLVRFVIALICFAPVIPLWLMVRLDAAWLPWAQFSLAWCIIPFAWAWFDGDKQFLHDRLAGTRLVFAPRQPRQQQEQTA</sequence>
<evidence type="ECO:0000259" key="7">
    <source>
        <dbReference type="Pfam" id="PF06271"/>
    </source>
</evidence>
<comment type="caution">
    <text evidence="8">The sequence shown here is derived from an EMBL/GenBank/DDBJ whole genome shotgun (WGS) entry which is preliminary data.</text>
</comment>
<keyword evidence="3 6" id="KW-0812">Transmembrane</keyword>
<evidence type="ECO:0000256" key="1">
    <source>
        <dbReference type="ARBA" id="ARBA00004651"/>
    </source>
</evidence>
<keyword evidence="9" id="KW-1185">Reference proteome</keyword>
<dbReference type="RefSeq" id="WP_188704601.1">
    <property type="nucleotide sequence ID" value="NZ_BMLX01000003.1"/>
</dbReference>
<keyword evidence="5 6" id="KW-0472">Membrane</keyword>
<gene>
    <name evidence="8" type="ORF">GCM10010970_23820</name>
</gene>
<evidence type="ECO:0000256" key="3">
    <source>
        <dbReference type="ARBA" id="ARBA00022692"/>
    </source>
</evidence>
<feature type="transmembrane region" description="Helical" evidence="6">
    <location>
        <begin position="100"/>
        <end position="126"/>
    </location>
</feature>
<dbReference type="EMBL" id="BMLX01000003">
    <property type="protein sequence ID" value="GGP22154.1"/>
    <property type="molecule type" value="Genomic_DNA"/>
</dbReference>
<proteinExistence type="predicted"/>
<dbReference type="InterPro" id="IPR010432">
    <property type="entry name" value="RDD"/>
</dbReference>
<keyword evidence="4 6" id="KW-1133">Transmembrane helix</keyword>
<feature type="transmembrane region" description="Helical" evidence="6">
    <location>
        <begin position="132"/>
        <end position="152"/>
    </location>
</feature>
<dbReference type="InterPro" id="IPR051791">
    <property type="entry name" value="Pra-immunoreactive"/>
</dbReference>
<evidence type="ECO:0000313" key="9">
    <source>
        <dbReference type="Proteomes" id="UP000637267"/>
    </source>
</evidence>
<accession>A0ABQ2PAA9</accession>
<keyword evidence="2" id="KW-1003">Cell membrane</keyword>
<evidence type="ECO:0000313" key="8">
    <source>
        <dbReference type="EMBL" id="GGP22154.1"/>
    </source>
</evidence>
<feature type="domain" description="RDD" evidence="7">
    <location>
        <begin position="7"/>
        <end position="165"/>
    </location>
</feature>
<evidence type="ECO:0000256" key="6">
    <source>
        <dbReference type="SAM" id="Phobius"/>
    </source>
</evidence>